<dbReference type="Gene3D" id="3.40.50.1820">
    <property type="entry name" value="alpha/beta hydrolase"/>
    <property type="match status" value="1"/>
</dbReference>
<dbReference type="PANTHER" id="PTHR42776">
    <property type="entry name" value="SERINE PEPTIDASE S9 FAMILY MEMBER"/>
    <property type="match status" value="1"/>
</dbReference>
<feature type="domain" description="Peptidase S9 prolyl oligopeptidase catalytic" evidence="2">
    <location>
        <begin position="610"/>
        <end position="823"/>
    </location>
</feature>
<reference evidence="3 4" key="1">
    <citation type="submission" date="2020-11" db="EMBL/GenBank/DDBJ databases">
        <title>Draft Genome Sequence and Secondary Metabolite Biosynthetic Potential of the Lysobacter niastensis Type strain DSM 18481.</title>
        <authorList>
            <person name="Turrini P."/>
            <person name="Artuso I."/>
            <person name="Tescari M."/>
            <person name="Lugli G.A."/>
            <person name="Frangipani E."/>
            <person name="Ventura M."/>
            <person name="Visca P."/>
        </authorList>
    </citation>
    <scope>NUCLEOTIDE SEQUENCE [LARGE SCALE GENOMIC DNA]</scope>
    <source>
        <strain evidence="3 4">DSM 18481</strain>
    </source>
</reference>
<evidence type="ECO:0000259" key="2">
    <source>
        <dbReference type="Pfam" id="PF00326"/>
    </source>
</evidence>
<sequence length="841" mass="92795">MHEDLGDLHQRTRAGAMGLTRWLVSVALLAMASQAMAMRQIDPGEAVKLAPDEGLVVLAVEASAPISSVHVGNVGGGTAEVLNYLNVGRSLRMFATKAGEYEWKQVNVLGWSTRTRFELDEKQYRFKVEAGKINYAGDLILRPTSWTTLAVHVANHSLPVIDWLETQHADLYRQLPFQYEGLYPDPFPDYYRTVRAGNTQTPEQLNAGKEPPKPGTLPIPAETMWKAGRIIAFNLNPGGDLLAETELEDNGKYALELINLAKGTSQRLALSSRPAYSLMWKDNYVLIANNGNGNHTVFHVGPHDGSKHEIERLPIVGSGRVVDLLPNEPGLILFEGFDSRGELAVHRIALIGDKDIRDYASAKSRDRLNIGASKDLRWYADGHGRLRMAMVVRDGTPVLVHGRDGVFTEVWRPKAEGGFDPEGLSYDGDIIYGLTDDDRAQRDLVALDPATRKITRTLFSKPGVDVLSMVTNNRREPVAVRYYQSGRLVTEYFDSASQQQEQALQAAFPERTVAVVDRSQDDGHLILWVDGSDHPPQLFHYDATKKRAELLEDYAPWLSKLTFAPAHVIKTKGSDGLPIEAFLTLPAGSGKRPLVVFPHGGPIGISDDLHFNQDVQFLASQGYAVLQVNFRGSDGYGKAFREAGHGNYGRLIEDDIDAALRAALAEYPLDESRMCTLGASYGGYSALVSAIRWPGRFRCAVSMSGVSDRVLFFTASDWGRDEQVRPLAERMMGNPRTDMAEMQARSPLYHTKELKVPVMLVHGRDDVRVDFEHTRRLVRMLNLQGDPPVVLAFPNMGHGFDDPTAIDIAWTGIAGFLKEHLGATNAVTASGSAPATTQTTH</sequence>
<keyword evidence="4" id="KW-1185">Reference proteome</keyword>
<evidence type="ECO:0000313" key="3">
    <source>
        <dbReference type="EMBL" id="MBF6024567.1"/>
    </source>
</evidence>
<dbReference type="EMBL" id="JADLZT010000006">
    <property type="protein sequence ID" value="MBF6024567.1"/>
    <property type="molecule type" value="Genomic_DNA"/>
</dbReference>
<dbReference type="Proteomes" id="UP001429984">
    <property type="component" value="Unassembled WGS sequence"/>
</dbReference>
<evidence type="ECO:0000256" key="1">
    <source>
        <dbReference type="ARBA" id="ARBA00022801"/>
    </source>
</evidence>
<dbReference type="PANTHER" id="PTHR42776:SF27">
    <property type="entry name" value="DIPEPTIDYL PEPTIDASE FAMILY MEMBER 6"/>
    <property type="match status" value="1"/>
</dbReference>
<name>A0ABS0BA92_9GAMM</name>
<dbReference type="SUPFAM" id="SSF53474">
    <property type="entry name" value="alpha/beta-Hydrolases"/>
    <property type="match status" value="1"/>
</dbReference>
<protein>
    <submittedName>
        <fullName evidence="3">S9 family peptidase</fullName>
    </submittedName>
</protein>
<keyword evidence="1" id="KW-0378">Hydrolase</keyword>
<comment type="caution">
    <text evidence="3">The sequence shown here is derived from an EMBL/GenBank/DDBJ whole genome shotgun (WGS) entry which is preliminary data.</text>
</comment>
<accession>A0ABS0BA92</accession>
<organism evidence="3 4">
    <name type="scientific">Lysobacter niastensis</name>
    <dbReference type="NCBI Taxonomy" id="380629"/>
    <lineage>
        <taxon>Bacteria</taxon>
        <taxon>Pseudomonadati</taxon>
        <taxon>Pseudomonadota</taxon>
        <taxon>Gammaproteobacteria</taxon>
        <taxon>Lysobacterales</taxon>
        <taxon>Lysobacteraceae</taxon>
        <taxon>Lysobacter</taxon>
    </lineage>
</organism>
<evidence type="ECO:0000313" key="4">
    <source>
        <dbReference type="Proteomes" id="UP001429984"/>
    </source>
</evidence>
<dbReference type="InterPro" id="IPR029058">
    <property type="entry name" value="AB_hydrolase_fold"/>
</dbReference>
<dbReference type="RefSeq" id="WP_194931184.1">
    <property type="nucleotide sequence ID" value="NZ_JADLZT010000006.1"/>
</dbReference>
<dbReference type="SUPFAM" id="SSF82171">
    <property type="entry name" value="DPP6 N-terminal domain-like"/>
    <property type="match status" value="1"/>
</dbReference>
<proteinExistence type="predicted"/>
<dbReference type="InterPro" id="IPR001375">
    <property type="entry name" value="Peptidase_S9_cat"/>
</dbReference>
<dbReference type="Pfam" id="PF00326">
    <property type="entry name" value="Peptidase_S9"/>
    <property type="match status" value="1"/>
</dbReference>
<gene>
    <name evidence="3" type="ORF">IU514_11055</name>
</gene>